<sequence length="37" mass="4535">MKSQSNWMRFSRHLKMNALLTISKRYFKIRISMLAMD</sequence>
<evidence type="ECO:0000313" key="1">
    <source>
        <dbReference type="EMBL" id="KGH28587.1"/>
    </source>
</evidence>
<reference evidence="1 2" key="1">
    <citation type="submission" date="2013-09" db="EMBL/GenBank/DDBJ databases">
        <title>High correlation between genotypes and phenotypes of environmental bacteria Comamonas testosteroni strains.</title>
        <authorList>
            <person name="Liu L."/>
            <person name="Zhu W."/>
            <person name="Xia X."/>
            <person name="Xu B."/>
            <person name="Luo M."/>
            <person name="Wang G."/>
        </authorList>
    </citation>
    <scope>NUCLEOTIDE SEQUENCE [LARGE SCALE GENOMIC DNA]</scope>
    <source>
        <strain evidence="1 2">JL40</strain>
    </source>
</reference>
<organism evidence="1 2">
    <name type="scientific">Comamonas testosteroni</name>
    <name type="common">Pseudomonas testosteroni</name>
    <dbReference type="NCBI Taxonomy" id="285"/>
    <lineage>
        <taxon>Bacteria</taxon>
        <taxon>Pseudomonadati</taxon>
        <taxon>Pseudomonadota</taxon>
        <taxon>Betaproteobacteria</taxon>
        <taxon>Burkholderiales</taxon>
        <taxon>Comamonadaceae</taxon>
        <taxon>Comamonas</taxon>
    </lineage>
</organism>
<comment type="caution">
    <text evidence="1">The sequence shown here is derived from an EMBL/GenBank/DDBJ whole genome shotgun (WGS) entry which is preliminary data.</text>
</comment>
<protein>
    <submittedName>
        <fullName evidence="1">Uncharacterized protein</fullName>
    </submittedName>
</protein>
<evidence type="ECO:0000313" key="2">
    <source>
        <dbReference type="Proteomes" id="UP000029553"/>
    </source>
</evidence>
<dbReference type="EMBL" id="AWOR01000049">
    <property type="protein sequence ID" value="KGH28587.1"/>
    <property type="molecule type" value="Genomic_DNA"/>
</dbReference>
<name>A0A096HI81_COMTE</name>
<accession>A0A096HI81</accession>
<proteinExistence type="predicted"/>
<gene>
    <name evidence="1" type="ORF">P353_15440</name>
</gene>
<dbReference type="AlphaFoldDB" id="A0A096HI81"/>
<dbReference type="Proteomes" id="UP000029553">
    <property type="component" value="Unassembled WGS sequence"/>
</dbReference>